<keyword evidence="2" id="KW-1185">Reference proteome</keyword>
<dbReference type="AlphaFoldDB" id="A0A4R1QR41"/>
<protein>
    <submittedName>
        <fullName evidence="1">Uncharacterized protein</fullName>
    </submittedName>
</protein>
<gene>
    <name evidence="1" type="ORF">EDD76_112144</name>
</gene>
<accession>A0A4R1QR41</accession>
<evidence type="ECO:0000313" key="2">
    <source>
        <dbReference type="Proteomes" id="UP000295718"/>
    </source>
</evidence>
<comment type="caution">
    <text evidence="1">The sequence shown here is derived from an EMBL/GenBank/DDBJ whole genome shotgun (WGS) entry which is preliminary data.</text>
</comment>
<sequence>MISMALIKCPECERENVSDSTEFCPDHAYDTKMYFDEIKQKELGGNK</sequence>
<dbReference type="EMBL" id="SLUO01000012">
    <property type="protein sequence ID" value="TCL56316.1"/>
    <property type="molecule type" value="Genomic_DNA"/>
</dbReference>
<organism evidence="1 2">
    <name type="scientific">Kineothrix alysoides</name>
    <dbReference type="NCBI Taxonomy" id="1469948"/>
    <lineage>
        <taxon>Bacteria</taxon>
        <taxon>Bacillati</taxon>
        <taxon>Bacillota</taxon>
        <taxon>Clostridia</taxon>
        <taxon>Lachnospirales</taxon>
        <taxon>Lachnospiraceae</taxon>
        <taxon>Kineothrix</taxon>
    </lineage>
</organism>
<proteinExistence type="predicted"/>
<evidence type="ECO:0000313" key="1">
    <source>
        <dbReference type="EMBL" id="TCL56316.1"/>
    </source>
</evidence>
<name>A0A4R1QR41_9FIRM</name>
<reference evidence="1 2" key="1">
    <citation type="submission" date="2019-03" db="EMBL/GenBank/DDBJ databases">
        <title>Genomic Encyclopedia of Type Strains, Phase IV (KMG-IV): sequencing the most valuable type-strain genomes for metagenomic binning, comparative biology and taxonomic classification.</title>
        <authorList>
            <person name="Goeker M."/>
        </authorList>
    </citation>
    <scope>NUCLEOTIDE SEQUENCE [LARGE SCALE GENOMIC DNA]</scope>
    <source>
        <strain evidence="1 2">DSM 100556</strain>
    </source>
</reference>
<dbReference type="Proteomes" id="UP000295718">
    <property type="component" value="Unassembled WGS sequence"/>
</dbReference>